<dbReference type="EMBL" id="VOXD01000040">
    <property type="protein sequence ID" value="TXF86319.1"/>
    <property type="molecule type" value="Genomic_DNA"/>
</dbReference>
<name>A0A5C7FJK9_9BACT</name>
<organism evidence="1 2">
    <name type="scientific">Neolewinella aurantiaca</name>
    <dbReference type="NCBI Taxonomy" id="2602767"/>
    <lineage>
        <taxon>Bacteria</taxon>
        <taxon>Pseudomonadati</taxon>
        <taxon>Bacteroidota</taxon>
        <taxon>Saprospiria</taxon>
        <taxon>Saprospirales</taxon>
        <taxon>Lewinellaceae</taxon>
        <taxon>Neolewinella</taxon>
    </lineage>
</organism>
<keyword evidence="2" id="KW-1185">Reference proteome</keyword>
<proteinExistence type="predicted"/>
<sequence>MSTLNQRLHKLFHEDDHRIVLWYGNDSSEMTAEFEAMELAGVTKLNVQNQALKTKFSVQVEQTDDKDKFLLFSPGKVPESDADNWLLDLQLAYPLFSTDEYAIYRDELKLDRTADKILKTYRTFFASKERRELLRQRLPSKVASDRELELGMLGALLRCEPRITEIFLALISAYVEQDRKELSAAAIRKLSQREAVEKEITDHGLDQPLWEYAERTYGYQSDDPGIEDFVKALFVSRLSELLPGQPRRVRREADLLLDRWQDSERTRPTYELVARRLGGEWSIASKMAGLSLKDLQRADLFVEIDQRLLSGLRDEILSGEVSADEVNALINDREGTFWFEGYTHHYAALRAAATFLALQGSLHLRPGARDSLIDYTGQQCKIDQAYRQFHYHLRYVSDPLLQPLVEPLERHYTTGFLHKLNQHWQQQLDAEGFPPPGLPIAHQRDFWKTNIEPYVKRGNRIFVIISDGLRYESAAELSGWLPTLGRYRTELEPMLAAAPTFTQLGMAALLPHKELQLRGDGMVSADGQSAQGTANRDKILKAAANSRAIAITASDLVRDYSARDAGRAWVKNYDVIYIYHNLIDQAGEKEEDQLFVRTQKCFEEIEQLLTIIARMNGNNIIVTADHGYLFQHSPLEDSDYASYKVLGDDQKYNRRFVLGANLEKDSAAMHFTAGELGLKGDLEIVIPRSVHRLRRSGSGSRYVHGGLSLQELVVPMLRVSLGRTANDDALPVDVEVIAGNGHITNNEYSVRFFQKQAVGGKRGERRLRIGFYDADEKLISDEKNIVFNSEAVEERNRETRLRFRFGADAGTGGQRPVKLRLRDPSGVIVFEHPFTLDITFGSDFDL</sequence>
<dbReference type="AlphaFoldDB" id="A0A5C7FJK9"/>
<protein>
    <submittedName>
        <fullName evidence="1">BREX-1 system phosphatase PglZ type A</fullName>
    </submittedName>
</protein>
<dbReference type="InterPro" id="IPR017850">
    <property type="entry name" value="Alkaline_phosphatase_core_sf"/>
</dbReference>
<dbReference type="Pfam" id="PF08665">
    <property type="entry name" value="PglZ"/>
    <property type="match status" value="1"/>
</dbReference>
<dbReference type="SUPFAM" id="SSF53649">
    <property type="entry name" value="Alkaline phosphatase-like"/>
    <property type="match status" value="1"/>
</dbReference>
<evidence type="ECO:0000313" key="1">
    <source>
        <dbReference type="EMBL" id="TXF86319.1"/>
    </source>
</evidence>
<gene>
    <name evidence="1" type="primary">pglZ</name>
    <name evidence="1" type="ORF">FUA23_19565</name>
</gene>
<reference evidence="1 2" key="1">
    <citation type="submission" date="2019-08" db="EMBL/GenBank/DDBJ databases">
        <title>Lewinella sp. strain SSH13 Genome sequencing and assembly.</title>
        <authorList>
            <person name="Kim I."/>
        </authorList>
    </citation>
    <scope>NUCLEOTIDE SEQUENCE [LARGE SCALE GENOMIC DNA]</scope>
    <source>
        <strain evidence="1 2">SSH13</strain>
    </source>
</reference>
<dbReference type="Proteomes" id="UP000321907">
    <property type="component" value="Unassembled WGS sequence"/>
</dbReference>
<comment type="caution">
    <text evidence="1">The sequence shown here is derived from an EMBL/GenBank/DDBJ whole genome shotgun (WGS) entry which is preliminary data.</text>
</comment>
<evidence type="ECO:0000313" key="2">
    <source>
        <dbReference type="Proteomes" id="UP000321907"/>
    </source>
</evidence>
<accession>A0A5C7FJK9</accession>
<dbReference type="OrthoDB" id="9769734at2"/>
<dbReference type="InterPro" id="IPR014060">
    <property type="entry name" value="PglZ"/>
</dbReference>
<dbReference type="RefSeq" id="WP_147932466.1">
    <property type="nucleotide sequence ID" value="NZ_VOXD01000040.1"/>
</dbReference>
<dbReference type="NCBIfam" id="TIGR02687">
    <property type="entry name" value="BREX-1 system phosphatase PglZ type A"/>
    <property type="match status" value="1"/>
</dbReference>